<accession>A0A0D7X1J3</accession>
<dbReference type="EMBL" id="JTHP01000029">
    <property type="protein sequence ID" value="KJD44823.1"/>
    <property type="molecule type" value="Genomic_DNA"/>
</dbReference>
<feature type="domain" description="DUF11" evidence="1">
    <location>
        <begin position="10"/>
        <end position="110"/>
    </location>
</feature>
<sequence>MTVAVFDPQLDVSISTENAEAVAGEPLTYTVQLNNFGNVTTEVTLQNFIPAGTLFVPGTIQLNQSLLGTDPAVGVGLGSAEPGQPLTLTYQVTVAETPPSGYIVNQATLAYSFTLPGGRSVSGSLAINAINTPVVYPLLELVKNANTADASVGDTLTFTVQITNKGGIPALYPLFTDPLPQGLIYVPNSLTIQEEAQSGANPDTGTKLPDIAPGETVILTLQAQIREAPVDETFSNQATIAYTSRRSGGETVQETAESNTVGVTVIAAIPKLTLSSSALRVGQEDTLSFTVNVENIGNTRWRSYYSLHHSQQKISFYCERSL</sequence>
<evidence type="ECO:0000259" key="1">
    <source>
        <dbReference type="Pfam" id="PF01345"/>
    </source>
</evidence>
<dbReference type="AlphaFoldDB" id="A0A0D7X1J3"/>
<dbReference type="PANTHER" id="PTHR34819">
    <property type="entry name" value="LARGE CYSTEINE-RICH PERIPLASMIC PROTEIN OMCB"/>
    <property type="match status" value="1"/>
</dbReference>
<proteinExistence type="predicted"/>
<organism evidence="2 3">
    <name type="scientific">Paenibacillus terrae</name>
    <dbReference type="NCBI Taxonomy" id="159743"/>
    <lineage>
        <taxon>Bacteria</taxon>
        <taxon>Bacillati</taxon>
        <taxon>Bacillota</taxon>
        <taxon>Bacilli</taxon>
        <taxon>Bacillales</taxon>
        <taxon>Paenibacillaceae</taxon>
        <taxon>Paenibacillus</taxon>
    </lineage>
</organism>
<reference evidence="2 3" key="1">
    <citation type="submission" date="2014-11" db="EMBL/GenBank/DDBJ databases">
        <title>Draft Genome Sequences of Paenibacillus polymyxa NRRL B-30509 and Paenibacillus terrae NRRL B-30644, Strains from a Poultry Environment that Produce Tridecaptin A and Paenicidins.</title>
        <authorList>
            <person name="van Belkum M.J."/>
            <person name="Lohans C.T."/>
            <person name="Vederas J.C."/>
        </authorList>
    </citation>
    <scope>NUCLEOTIDE SEQUENCE [LARGE SCALE GENOMIC DNA]</scope>
    <source>
        <strain evidence="2 3">NRRL B-30644</strain>
    </source>
</reference>
<evidence type="ECO:0000313" key="2">
    <source>
        <dbReference type="EMBL" id="KJD44823.1"/>
    </source>
</evidence>
<dbReference type="Pfam" id="PF01345">
    <property type="entry name" value="DUF11"/>
    <property type="match status" value="2"/>
</dbReference>
<dbReference type="PANTHER" id="PTHR34819:SF3">
    <property type="entry name" value="CELL SURFACE PROTEIN"/>
    <property type="match status" value="1"/>
</dbReference>
<gene>
    <name evidence="2" type="ORF">QD47_15195</name>
</gene>
<dbReference type="RefSeq" id="WP_044646936.1">
    <property type="nucleotide sequence ID" value="NZ_JTHP01000029.1"/>
</dbReference>
<dbReference type="InterPro" id="IPR051172">
    <property type="entry name" value="Chlamydia_OmcB"/>
</dbReference>
<dbReference type="Proteomes" id="UP000032534">
    <property type="component" value="Unassembled WGS sequence"/>
</dbReference>
<evidence type="ECO:0000313" key="3">
    <source>
        <dbReference type="Proteomes" id="UP000032534"/>
    </source>
</evidence>
<dbReference type="PATRIC" id="fig|159743.3.peg.3380"/>
<dbReference type="InterPro" id="IPR001434">
    <property type="entry name" value="OmcB-like_DUF11"/>
</dbReference>
<protein>
    <recommendedName>
        <fullName evidence="1">DUF11 domain-containing protein</fullName>
    </recommendedName>
</protein>
<dbReference type="InterPro" id="IPR047589">
    <property type="entry name" value="DUF11_rpt"/>
</dbReference>
<keyword evidence="3" id="KW-1185">Reference proteome</keyword>
<name>A0A0D7X1J3_9BACL</name>
<dbReference type="Gene3D" id="2.60.40.740">
    <property type="match status" value="1"/>
</dbReference>
<comment type="caution">
    <text evidence="2">The sequence shown here is derived from an EMBL/GenBank/DDBJ whole genome shotgun (WGS) entry which is preliminary data.</text>
</comment>
<feature type="domain" description="DUF11" evidence="1">
    <location>
        <begin position="139"/>
        <end position="243"/>
    </location>
</feature>
<dbReference type="NCBIfam" id="TIGR01451">
    <property type="entry name" value="B_ant_repeat"/>
    <property type="match status" value="2"/>
</dbReference>